<accession>A0A1N7LNN8</accession>
<sequence length="220" mass="25269">MKFKKYLIAFATIISVTSFAQNTRSTLQKTVNKIYTDIRDECGKDLDLLNVKYEAIEKKSPERKLSQADINEYSKQFDALKISYNQCVTKNQSIKIEKLKALLAKVEEENKKEYIPSKNILQSTLQPFSQDIIRKKMVNMLAGHDLFEGLDVNLQLRLSFVLDIDGLMKEVKITGTDNEEIILFTTLSFYSITEVFQPKLSDGKPVRSPYTMPLTFMATE</sequence>
<dbReference type="STRING" id="373672.SAMN05421785_102372"/>
<dbReference type="RefSeq" id="WP_076390832.1">
    <property type="nucleotide sequence ID" value="NZ_FTOV01000002.1"/>
</dbReference>
<reference evidence="2 3" key="1">
    <citation type="submission" date="2017-01" db="EMBL/GenBank/DDBJ databases">
        <authorList>
            <person name="Mah S.A."/>
            <person name="Swanson W.J."/>
            <person name="Moy G.W."/>
            <person name="Vacquier V.D."/>
        </authorList>
    </citation>
    <scope>NUCLEOTIDE SEQUENCE [LARGE SCALE GENOMIC DNA]</scope>
    <source>
        <strain evidence="2 3">DSM 18014</strain>
    </source>
</reference>
<feature type="signal peptide" evidence="1">
    <location>
        <begin position="1"/>
        <end position="20"/>
    </location>
</feature>
<dbReference type="EMBL" id="FTOV01000002">
    <property type="protein sequence ID" value="SIS75341.1"/>
    <property type="molecule type" value="Genomic_DNA"/>
</dbReference>
<evidence type="ECO:0000313" key="2">
    <source>
        <dbReference type="EMBL" id="SIS75341.1"/>
    </source>
</evidence>
<evidence type="ECO:0008006" key="4">
    <source>
        <dbReference type="Google" id="ProtNLM"/>
    </source>
</evidence>
<proteinExistence type="predicted"/>
<protein>
    <recommendedName>
        <fullName evidence="4">TonB protein C-terminal</fullName>
    </recommendedName>
</protein>
<evidence type="ECO:0000313" key="3">
    <source>
        <dbReference type="Proteomes" id="UP000185781"/>
    </source>
</evidence>
<gene>
    <name evidence="2" type="ORF">SAMN05421785_102372</name>
</gene>
<dbReference type="Proteomes" id="UP000185781">
    <property type="component" value="Unassembled WGS sequence"/>
</dbReference>
<organism evidence="2 3">
    <name type="scientific">Chryseobacterium gambrini</name>
    <dbReference type="NCBI Taxonomy" id="373672"/>
    <lineage>
        <taxon>Bacteria</taxon>
        <taxon>Pseudomonadati</taxon>
        <taxon>Bacteroidota</taxon>
        <taxon>Flavobacteriia</taxon>
        <taxon>Flavobacteriales</taxon>
        <taxon>Weeksellaceae</taxon>
        <taxon>Chryseobacterium group</taxon>
        <taxon>Chryseobacterium</taxon>
    </lineage>
</organism>
<evidence type="ECO:0000256" key="1">
    <source>
        <dbReference type="SAM" id="SignalP"/>
    </source>
</evidence>
<dbReference type="OrthoDB" id="1255138at2"/>
<keyword evidence="1" id="KW-0732">Signal</keyword>
<feature type="chain" id="PRO_5012207589" description="TonB protein C-terminal" evidence="1">
    <location>
        <begin position="21"/>
        <end position="220"/>
    </location>
</feature>
<name>A0A1N7LNN8_9FLAO</name>
<dbReference type="AlphaFoldDB" id="A0A1N7LNN8"/>